<organism evidence="3 4">
    <name type="scientific">Zootermopsis nevadensis</name>
    <name type="common">Dampwood termite</name>
    <dbReference type="NCBI Taxonomy" id="136037"/>
    <lineage>
        <taxon>Eukaryota</taxon>
        <taxon>Metazoa</taxon>
        <taxon>Ecdysozoa</taxon>
        <taxon>Arthropoda</taxon>
        <taxon>Hexapoda</taxon>
        <taxon>Insecta</taxon>
        <taxon>Pterygota</taxon>
        <taxon>Neoptera</taxon>
        <taxon>Polyneoptera</taxon>
        <taxon>Dictyoptera</taxon>
        <taxon>Blattodea</taxon>
        <taxon>Blattoidea</taxon>
        <taxon>Termitoidae</taxon>
        <taxon>Termopsidae</taxon>
        <taxon>Zootermopsis</taxon>
    </lineage>
</organism>
<feature type="region of interest" description="Disordered" evidence="1">
    <location>
        <begin position="158"/>
        <end position="177"/>
    </location>
</feature>
<keyword evidence="2" id="KW-0732">Signal</keyword>
<dbReference type="InParanoid" id="A0A067QV06"/>
<feature type="compositionally biased region" description="Low complexity" evidence="1">
    <location>
        <begin position="163"/>
        <end position="177"/>
    </location>
</feature>
<feature type="compositionally biased region" description="Low complexity" evidence="1">
    <location>
        <begin position="370"/>
        <end position="383"/>
    </location>
</feature>
<name>A0A067QV06_ZOONE</name>
<feature type="compositionally biased region" description="Pro residues" evidence="1">
    <location>
        <begin position="352"/>
        <end position="369"/>
    </location>
</feature>
<protein>
    <submittedName>
        <fullName evidence="3">Uncharacterized protein</fullName>
    </submittedName>
</protein>
<feature type="compositionally biased region" description="Polar residues" evidence="1">
    <location>
        <begin position="401"/>
        <end position="418"/>
    </location>
</feature>
<feature type="signal peptide" evidence="2">
    <location>
        <begin position="1"/>
        <end position="17"/>
    </location>
</feature>
<proteinExistence type="predicted"/>
<evidence type="ECO:0000256" key="1">
    <source>
        <dbReference type="SAM" id="MobiDB-lite"/>
    </source>
</evidence>
<feature type="region of interest" description="Disordered" evidence="1">
    <location>
        <begin position="253"/>
        <end position="292"/>
    </location>
</feature>
<feature type="region of interest" description="Disordered" evidence="1">
    <location>
        <begin position="308"/>
        <end position="422"/>
    </location>
</feature>
<dbReference type="Proteomes" id="UP000027135">
    <property type="component" value="Unassembled WGS sequence"/>
</dbReference>
<dbReference type="AlphaFoldDB" id="A0A067QV06"/>
<dbReference type="EMBL" id="KK852919">
    <property type="protein sequence ID" value="KDR13838.1"/>
    <property type="molecule type" value="Genomic_DNA"/>
</dbReference>
<keyword evidence="4" id="KW-1185">Reference proteome</keyword>
<sequence length="481" mass="51219">MVAVMVLLFAAMLLVRRRQLLTKKSTLSNIRDSCSNGGVLATPLSLKAAAGLPHPLTTPAPHCSLPHDSSLWIENRPDCWRNSENSDKDTRSLSESRLLHNGSIVTAALNDYAETGTQKQAGSRSGINTPGSDAMPAYAEVDPNHTAPLTTFQGHRGCDERCGGPASSDGSSSPAPYATTTLVGSSHQHLNGLGWVQICPQTNDVDEEPYPSNSACFFSRNVYSDSYFFSGRCNDYGQHSGGSVGIPASLNSCGGSGRSRKAMSELGHQQPTNGKSLPPSNPPLSSASVPHTPAATLRRGHRNLQLLRPQIPKCGAGSNLANSRLSPINGMPQSSNISNSHSSNRDCHRFSDPPPDIITSPNQPPPQPPNNSNRTSPPSSSQQWKSQHNMSGVKPMLLMTSIPSGTGLNADPSSNKNAPQLVKDLPSSHAANSYNAHSLSSFAVPYHQTYALSRHGHGQYQPVYHQSSRSEPGGHHNVTAT</sequence>
<reference evidence="3 4" key="1">
    <citation type="journal article" date="2014" name="Nat. Commun.">
        <title>Molecular traces of alternative social organization in a termite genome.</title>
        <authorList>
            <person name="Terrapon N."/>
            <person name="Li C."/>
            <person name="Robertson H.M."/>
            <person name="Ji L."/>
            <person name="Meng X."/>
            <person name="Booth W."/>
            <person name="Chen Z."/>
            <person name="Childers C.P."/>
            <person name="Glastad K.M."/>
            <person name="Gokhale K."/>
            <person name="Gowin J."/>
            <person name="Gronenberg W."/>
            <person name="Hermansen R.A."/>
            <person name="Hu H."/>
            <person name="Hunt B.G."/>
            <person name="Huylmans A.K."/>
            <person name="Khalil S.M."/>
            <person name="Mitchell R.D."/>
            <person name="Munoz-Torres M.C."/>
            <person name="Mustard J.A."/>
            <person name="Pan H."/>
            <person name="Reese J.T."/>
            <person name="Scharf M.E."/>
            <person name="Sun F."/>
            <person name="Vogel H."/>
            <person name="Xiao J."/>
            <person name="Yang W."/>
            <person name="Yang Z."/>
            <person name="Yang Z."/>
            <person name="Zhou J."/>
            <person name="Zhu J."/>
            <person name="Brent C.S."/>
            <person name="Elsik C.G."/>
            <person name="Goodisman M.A."/>
            <person name="Liberles D.A."/>
            <person name="Roe R.M."/>
            <person name="Vargo E.L."/>
            <person name="Vilcinskas A."/>
            <person name="Wang J."/>
            <person name="Bornberg-Bauer E."/>
            <person name="Korb J."/>
            <person name="Zhang G."/>
            <person name="Liebig J."/>
        </authorList>
    </citation>
    <scope>NUCLEOTIDE SEQUENCE [LARGE SCALE GENOMIC DNA]</scope>
    <source>
        <tissue evidence="3">Whole organism</tissue>
    </source>
</reference>
<evidence type="ECO:0000256" key="2">
    <source>
        <dbReference type="SAM" id="SignalP"/>
    </source>
</evidence>
<accession>A0A067QV06</accession>
<feature type="chain" id="PRO_5001644429" evidence="2">
    <location>
        <begin position="18"/>
        <end position="481"/>
    </location>
</feature>
<evidence type="ECO:0000313" key="3">
    <source>
        <dbReference type="EMBL" id="KDR13838.1"/>
    </source>
</evidence>
<dbReference type="STRING" id="136037.A0A067QV06"/>
<feature type="region of interest" description="Disordered" evidence="1">
    <location>
        <begin position="457"/>
        <end position="481"/>
    </location>
</feature>
<evidence type="ECO:0000313" key="4">
    <source>
        <dbReference type="Proteomes" id="UP000027135"/>
    </source>
</evidence>
<gene>
    <name evidence="3" type="ORF">L798_12017</name>
</gene>